<feature type="domain" description="CID" evidence="2">
    <location>
        <begin position="25"/>
        <end position="184"/>
    </location>
</feature>
<protein>
    <recommendedName>
        <fullName evidence="2">CID domain-containing protein</fullName>
    </recommendedName>
</protein>
<dbReference type="InterPro" id="IPR006569">
    <property type="entry name" value="CID_dom"/>
</dbReference>
<keyword evidence="4" id="KW-1185">Reference proteome</keyword>
<evidence type="ECO:0000256" key="1">
    <source>
        <dbReference type="SAM" id="MobiDB-lite"/>
    </source>
</evidence>
<dbReference type="PANTHER" id="PTHR12323">
    <property type="entry name" value="SR-RELATED CTD ASSOCIATED FACTOR 6"/>
    <property type="match status" value="1"/>
</dbReference>
<dbReference type="Proteomes" id="UP001147733">
    <property type="component" value="Unassembled WGS sequence"/>
</dbReference>
<dbReference type="GO" id="GO:0006874">
    <property type="term" value="P:intracellular calcium ion homeostasis"/>
    <property type="evidence" value="ECO:0007669"/>
    <property type="project" value="TreeGrafter"/>
</dbReference>
<dbReference type="InterPro" id="IPR008942">
    <property type="entry name" value="ENTH_VHS"/>
</dbReference>
<evidence type="ECO:0000313" key="3">
    <source>
        <dbReference type="EMBL" id="KAJ5241203.1"/>
    </source>
</evidence>
<dbReference type="PROSITE" id="PS51391">
    <property type="entry name" value="CID"/>
    <property type="match status" value="1"/>
</dbReference>
<proteinExistence type="predicted"/>
<dbReference type="PANTHER" id="PTHR12323:SF0">
    <property type="entry name" value="CALCIUM HOMEOSTASIS ENDOPLASMIC RETICULUM PROTEIN"/>
    <property type="match status" value="1"/>
</dbReference>
<dbReference type="AlphaFoldDB" id="A0A9W9PB03"/>
<dbReference type="GeneID" id="81380881"/>
<dbReference type="GO" id="GO:0048471">
    <property type="term" value="C:perinuclear region of cytoplasm"/>
    <property type="evidence" value="ECO:0007669"/>
    <property type="project" value="TreeGrafter"/>
</dbReference>
<organism evidence="3 4">
    <name type="scientific">Penicillium citrinum</name>
    <dbReference type="NCBI Taxonomy" id="5077"/>
    <lineage>
        <taxon>Eukaryota</taxon>
        <taxon>Fungi</taxon>
        <taxon>Dikarya</taxon>
        <taxon>Ascomycota</taxon>
        <taxon>Pezizomycotina</taxon>
        <taxon>Eurotiomycetes</taxon>
        <taxon>Eurotiomycetidae</taxon>
        <taxon>Eurotiales</taxon>
        <taxon>Aspergillaceae</taxon>
        <taxon>Penicillium</taxon>
    </lineage>
</organism>
<feature type="compositionally biased region" description="Basic residues" evidence="1">
    <location>
        <begin position="327"/>
        <end position="354"/>
    </location>
</feature>
<dbReference type="Pfam" id="PF04818">
    <property type="entry name" value="CID"/>
    <property type="match status" value="1"/>
</dbReference>
<feature type="region of interest" description="Disordered" evidence="1">
    <location>
        <begin position="326"/>
        <end position="465"/>
    </location>
</feature>
<name>A0A9W9PB03_PENCI</name>
<reference evidence="3" key="1">
    <citation type="submission" date="2022-11" db="EMBL/GenBank/DDBJ databases">
        <authorList>
            <person name="Petersen C."/>
        </authorList>
    </citation>
    <scope>NUCLEOTIDE SEQUENCE</scope>
    <source>
        <strain evidence="3">IBT 23319</strain>
    </source>
</reference>
<dbReference type="Gene3D" id="1.25.40.90">
    <property type="match status" value="1"/>
</dbReference>
<evidence type="ECO:0000259" key="2">
    <source>
        <dbReference type="PROSITE" id="PS51391"/>
    </source>
</evidence>
<reference evidence="3" key="2">
    <citation type="journal article" date="2023" name="IMA Fungus">
        <title>Comparative genomic study of the Penicillium genus elucidates a diverse pangenome and 15 lateral gene transfer events.</title>
        <authorList>
            <person name="Petersen C."/>
            <person name="Sorensen T."/>
            <person name="Nielsen M.R."/>
            <person name="Sondergaard T.E."/>
            <person name="Sorensen J.L."/>
            <person name="Fitzpatrick D.A."/>
            <person name="Frisvad J.C."/>
            <person name="Nielsen K.L."/>
        </authorList>
    </citation>
    <scope>NUCLEOTIDE SEQUENCE</scope>
    <source>
        <strain evidence="3">IBT 23319</strain>
    </source>
</reference>
<feature type="compositionally biased region" description="Low complexity" evidence="1">
    <location>
        <begin position="404"/>
        <end position="413"/>
    </location>
</feature>
<dbReference type="EMBL" id="JAPQKT010000002">
    <property type="protein sequence ID" value="KAJ5241203.1"/>
    <property type="molecule type" value="Genomic_DNA"/>
</dbReference>
<sequence length="556" mass="62228">MASHQIAIAKASFSAGLLRPDPTSVPRDDIAAFHSALDRALSRCSSANIQACKEWLLQYVASSSNRLTGLAKYLVTLAGSFDDDPKGTQPKPSSKRRKLHILYLLHDLFHHSKYHLNTTATFSTVSGSLQPYMVDLLGHAAAYDRQKYPQHHRRLDDLLDIWSEHGYLSPDLIHKLREVVKDSASSGAAPPSSTDILTGEGDTKKTSGKDVPFVMPSAHGDPSTPYYDLPAGNMIPHIIPNSTIPLRAESIKPLQFMAGPADESLVQVLKGFLKDVDQIYGTEELIKDDGNIDIDDLGQRIVRDEITGDILDGETYYGWSRAFCQQMKKRPDHSRSRSRSRSRSGSRQNFKRRRYSDSSMSEDSRQSRSRSRSRAHPDRREHNRHGSRSQSPSHSRRRSRSRESSYSPRAASPPRFPPPHQPSHPPPHVNHPAHPSYPHPQTQPYNTHYGSHSSNFPPPPPPSYAGAWPPAPPPHMPGMPFPPTRNWSSPSSFSSFFYWIPSSSHACITRTTSSSWTISLSSSPLWWPTWRAMGSCRRTKLAMNTCVLLNVTSRTL</sequence>
<evidence type="ECO:0000313" key="4">
    <source>
        <dbReference type="Proteomes" id="UP001147733"/>
    </source>
</evidence>
<accession>A0A9W9PB03</accession>
<dbReference type="RefSeq" id="XP_056504208.1">
    <property type="nucleotide sequence ID" value="XM_056641714.1"/>
</dbReference>
<feature type="compositionally biased region" description="Pro residues" evidence="1">
    <location>
        <begin position="456"/>
        <end position="465"/>
    </location>
</feature>
<gene>
    <name evidence="3" type="ORF">N7469_002794</name>
</gene>
<feature type="compositionally biased region" description="Polar residues" evidence="1">
    <location>
        <begin position="439"/>
        <end position="455"/>
    </location>
</feature>
<comment type="caution">
    <text evidence="3">The sequence shown here is derived from an EMBL/GenBank/DDBJ whole genome shotgun (WGS) entry which is preliminary data.</text>
</comment>
<dbReference type="OrthoDB" id="21470at2759"/>
<feature type="compositionally biased region" description="Pro residues" evidence="1">
    <location>
        <begin position="414"/>
        <end position="429"/>
    </location>
</feature>
<feature type="compositionally biased region" description="Low complexity" evidence="1">
    <location>
        <begin position="184"/>
        <end position="193"/>
    </location>
</feature>
<feature type="region of interest" description="Disordered" evidence="1">
    <location>
        <begin position="184"/>
        <end position="211"/>
    </location>
</feature>